<gene>
    <name evidence="3" type="ORF">MARPO_0048s0079</name>
</gene>
<dbReference type="PANTHER" id="PTHR23422:SF11">
    <property type="entry name" value="DIPEPTIDYL PEPTIDASE 3"/>
    <property type="match status" value="1"/>
</dbReference>
<dbReference type="Gramene" id="Mp5g09920.1">
    <property type="protein sequence ID" value="Mp5g09920.1.cds"/>
    <property type="gene ID" value="Mp5g09920"/>
</dbReference>
<dbReference type="AlphaFoldDB" id="A0A2R6WYP8"/>
<protein>
    <recommendedName>
        <fullName evidence="5">Dipeptidyl-peptidase III</fullName>
    </recommendedName>
</protein>
<evidence type="ECO:0008006" key="5">
    <source>
        <dbReference type="Google" id="ProtNLM"/>
    </source>
</evidence>
<dbReference type="Proteomes" id="UP000244005">
    <property type="component" value="Unassembled WGS sequence"/>
</dbReference>
<sequence>MPPDGVSAYYSEDMTMEEVQLVSDMMKEVGIEPWNTRIWRRSGRGENGEIPEYDLRIASAKCLPTRTYYFENKCTIHVVFGDFKDDLKEVVMHLKNALPYADTDEQREIVTCFIDYLETGSIESHKRSQVLWLNQKEPSIDVNIGFVETYRDPHGSRAEFEGYVATINKAASKQFLALTERADKLLALLPWPKEFHGEKFQCPDFTCFEIVVYANGTIPTGINLPNYEDVREAHGSKNICLSNVLNSEDYRTQTSFLLDEDVQILKRTKGEVFLIHLACHELLGHGSGKLFTKSKEGEYNFPHGKIRHPFTGEPVINCYGPGDTWNSVFENISSAFEECRAECVGLFFSTLPEALETFGHTGQYAEDLMYLNWLIMVRAGFLAIEFYSEDKGHWRQAHMQARFAILRTLLSASERDAEEVLAKGTRESAQGSEFLKIEHRRNRSAVIRLNRKKIRSVGLPAIRELLMKLQVYRSTADAEKGREFFTELTTIPRNLMEWRRIVLANKRARPICVQVHTRLIEDNDGESHVIMEEFPATPLGIIESHVARFKNWAFEC</sequence>
<keyword evidence="1" id="KW-0479">Metal-binding</keyword>
<name>A0A2R6WYP8_MARPO</name>
<evidence type="ECO:0000313" key="4">
    <source>
        <dbReference type="Proteomes" id="UP000244005"/>
    </source>
</evidence>
<dbReference type="EMBL" id="KZ772720">
    <property type="protein sequence ID" value="PTQ38970.1"/>
    <property type="molecule type" value="Genomic_DNA"/>
</dbReference>
<evidence type="ECO:0000256" key="2">
    <source>
        <dbReference type="ARBA" id="ARBA00022801"/>
    </source>
</evidence>
<dbReference type="GO" id="GO:0046872">
    <property type="term" value="F:metal ion binding"/>
    <property type="evidence" value="ECO:0007669"/>
    <property type="project" value="UniProtKB-KW"/>
</dbReference>
<dbReference type="GO" id="GO:0008239">
    <property type="term" value="F:dipeptidyl-peptidase activity"/>
    <property type="evidence" value="ECO:0000318"/>
    <property type="project" value="GO_Central"/>
</dbReference>
<dbReference type="PANTHER" id="PTHR23422">
    <property type="entry name" value="DIPEPTIDYL PEPTIDASE III-RELATED"/>
    <property type="match status" value="1"/>
</dbReference>
<dbReference type="GO" id="GO:0005737">
    <property type="term" value="C:cytoplasm"/>
    <property type="evidence" value="ECO:0000318"/>
    <property type="project" value="GO_Central"/>
</dbReference>
<keyword evidence="2" id="KW-0378">Hydrolase</keyword>
<dbReference type="InterPro" id="IPR039461">
    <property type="entry name" value="Peptidase_M49"/>
</dbReference>
<organism evidence="3 4">
    <name type="scientific">Marchantia polymorpha</name>
    <name type="common">Common liverwort</name>
    <name type="synonym">Marchantia aquatica</name>
    <dbReference type="NCBI Taxonomy" id="3197"/>
    <lineage>
        <taxon>Eukaryota</taxon>
        <taxon>Viridiplantae</taxon>
        <taxon>Streptophyta</taxon>
        <taxon>Embryophyta</taxon>
        <taxon>Marchantiophyta</taxon>
        <taxon>Marchantiopsida</taxon>
        <taxon>Marchantiidae</taxon>
        <taxon>Marchantiales</taxon>
        <taxon>Marchantiaceae</taxon>
        <taxon>Marchantia</taxon>
    </lineage>
</organism>
<evidence type="ECO:0000313" key="3">
    <source>
        <dbReference type="EMBL" id="PTQ38970.1"/>
    </source>
</evidence>
<evidence type="ECO:0000256" key="1">
    <source>
        <dbReference type="ARBA" id="ARBA00022723"/>
    </source>
</evidence>
<dbReference type="Pfam" id="PF03571">
    <property type="entry name" value="Peptidase_M49"/>
    <property type="match status" value="1"/>
</dbReference>
<reference evidence="4" key="1">
    <citation type="journal article" date="2017" name="Cell">
        <title>Insights into land plant evolution garnered from the Marchantia polymorpha genome.</title>
        <authorList>
            <person name="Bowman J.L."/>
            <person name="Kohchi T."/>
            <person name="Yamato K.T."/>
            <person name="Jenkins J."/>
            <person name="Shu S."/>
            <person name="Ishizaki K."/>
            <person name="Yamaoka S."/>
            <person name="Nishihama R."/>
            <person name="Nakamura Y."/>
            <person name="Berger F."/>
            <person name="Adam C."/>
            <person name="Aki S.S."/>
            <person name="Althoff F."/>
            <person name="Araki T."/>
            <person name="Arteaga-Vazquez M.A."/>
            <person name="Balasubrmanian S."/>
            <person name="Barry K."/>
            <person name="Bauer D."/>
            <person name="Boehm C.R."/>
            <person name="Briginshaw L."/>
            <person name="Caballero-Perez J."/>
            <person name="Catarino B."/>
            <person name="Chen F."/>
            <person name="Chiyoda S."/>
            <person name="Chovatia M."/>
            <person name="Davies K.M."/>
            <person name="Delmans M."/>
            <person name="Demura T."/>
            <person name="Dierschke T."/>
            <person name="Dolan L."/>
            <person name="Dorantes-Acosta A.E."/>
            <person name="Eklund D.M."/>
            <person name="Florent S.N."/>
            <person name="Flores-Sandoval E."/>
            <person name="Fujiyama A."/>
            <person name="Fukuzawa H."/>
            <person name="Galik B."/>
            <person name="Grimanelli D."/>
            <person name="Grimwood J."/>
            <person name="Grossniklaus U."/>
            <person name="Hamada T."/>
            <person name="Haseloff J."/>
            <person name="Hetherington A.J."/>
            <person name="Higo A."/>
            <person name="Hirakawa Y."/>
            <person name="Hundley H.N."/>
            <person name="Ikeda Y."/>
            <person name="Inoue K."/>
            <person name="Inoue S.I."/>
            <person name="Ishida S."/>
            <person name="Jia Q."/>
            <person name="Kakita M."/>
            <person name="Kanazawa T."/>
            <person name="Kawai Y."/>
            <person name="Kawashima T."/>
            <person name="Kennedy M."/>
            <person name="Kinose K."/>
            <person name="Kinoshita T."/>
            <person name="Kohara Y."/>
            <person name="Koide E."/>
            <person name="Komatsu K."/>
            <person name="Kopischke S."/>
            <person name="Kubo M."/>
            <person name="Kyozuka J."/>
            <person name="Lagercrantz U."/>
            <person name="Lin S.S."/>
            <person name="Lindquist E."/>
            <person name="Lipzen A.M."/>
            <person name="Lu C.W."/>
            <person name="De Luna E."/>
            <person name="Martienssen R.A."/>
            <person name="Minamino N."/>
            <person name="Mizutani M."/>
            <person name="Mizutani M."/>
            <person name="Mochizuki N."/>
            <person name="Monte I."/>
            <person name="Mosher R."/>
            <person name="Nagasaki H."/>
            <person name="Nakagami H."/>
            <person name="Naramoto S."/>
            <person name="Nishitani K."/>
            <person name="Ohtani M."/>
            <person name="Okamoto T."/>
            <person name="Okumura M."/>
            <person name="Phillips J."/>
            <person name="Pollak B."/>
            <person name="Reinders A."/>
            <person name="Rovekamp M."/>
            <person name="Sano R."/>
            <person name="Sawa S."/>
            <person name="Schmid M.W."/>
            <person name="Shirakawa M."/>
            <person name="Solano R."/>
            <person name="Spunde A."/>
            <person name="Suetsugu N."/>
            <person name="Sugano S."/>
            <person name="Sugiyama A."/>
            <person name="Sun R."/>
            <person name="Suzuki Y."/>
            <person name="Takenaka M."/>
            <person name="Takezawa D."/>
            <person name="Tomogane H."/>
            <person name="Tsuzuki M."/>
            <person name="Ueda T."/>
            <person name="Umeda M."/>
            <person name="Ward J.M."/>
            <person name="Watanabe Y."/>
            <person name="Yazaki K."/>
            <person name="Yokoyama R."/>
            <person name="Yoshitake Y."/>
            <person name="Yotsui I."/>
            <person name="Zachgo S."/>
            <person name="Schmutz J."/>
        </authorList>
    </citation>
    <scope>NUCLEOTIDE SEQUENCE [LARGE SCALE GENOMIC DNA]</scope>
    <source>
        <strain evidence="4">Tak-1</strain>
    </source>
</reference>
<keyword evidence="4" id="KW-1185">Reference proteome</keyword>
<dbReference type="Gene3D" id="3.30.540.30">
    <property type="match status" value="2"/>
</dbReference>
<accession>A0A2R6WYP8</accession>
<dbReference type="OrthoDB" id="4694525at2759"/>
<proteinExistence type="predicted"/>